<dbReference type="InterPro" id="IPR036271">
    <property type="entry name" value="Tet_transcr_reg_TetR-rel_C_sf"/>
</dbReference>
<evidence type="ECO:0000313" key="6">
    <source>
        <dbReference type="EMBL" id="GHO46598.1"/>
    </source>
</evidence>
<dbReference type="PANTHER" id="PTHR30055:SF234">
    <property type="entry name" value="HTH-TYPE TRANSCRIPTIONAL REGULATOR BETI"/>
    <property type="match status" value="1"/>
</dbReference>
<keyword evidence="2 4" id="KW-0238">DNA-binding</keyword>
<dbReference type="InterPro" id="IPR001647">
    <property type="entry name" value="HTH_TetR"/>
</dbReference>
<feature type="DNA-binding region" description="H-T-H motif" evidence="4">
    <location>
        <begin position="24"/>
        <end position="43"/>
    </location>
</feature>
<dbReference type="InterPro" id="IPR050109">
    <property type="entry name" value="HTH-type_TetR-like_transc_reg"/>
</dbReference>
<dbReference type="GO" id="GO:0000976">
    <property type="term" value="F:transcription cis-regulatory region binding"/>
    <property type="evidence" value="ECO:0007669"/>
    <property type="project" value="TreeGrafter"/>
</dbReference>
<dbReference type="InterPro" id="IPR013570">
    <property type="entry name" value="Tscrpt_reg_YsiA_C"/>
</dbReference>
<dbReference type="GO" id="GO:0003700">
    <property type="term" value="F:DNA-binding transcription factor activity"/>
    <property type="evidence" value="ECO:0007669"/>
    <property type="project" value="TreeGrafter"/>
</dbReference>
<evidence type="ECO:0000313" key="7">
    <source>
        <dbReference type="Proteomes" id="UP000612362"/>
    </source>
</evidence>
<dbReference type="Pfam" id="PF00440">
    <property type="entry name" value="TetR_N"/>
    <property type="match status" value="1"/>
</dbReference>
<feature type="domain" description="HTH tetR-type" evidence="5">
    <location>
        <begin position="1"/>
        <end position="61"/>
    </location>
</feature>
<evidence type="ECO:0000256" key="4">
    <source>
        <dbReference type="PROSITE-ProRule" id="PRU00335"/>
    </source>
</evidence>
<evidence type="ECO:0000256" key="1">
    <source>
        <dbReference type="ARBA" id="ARBA00023015"/>
    </source>
</evidence>
<protein>
    <submittedName>
        <fullName evidence="6">TetR family transcriptional regulator</fullName>
    </submittedName>
</protein>
<name>A0A8J3I472_9CHLR</name>
<proteinExistence type="predicted"/>
<comment type="caution">
    <text evidence="6">The sequence shown here is derived from an EMBL/GenBank/DDBJ whole genome shotgun (WGS) entry which is preliminary data.</text>
</comment>
<dbReference type="PROSITE" id="PS01081">
    <property type="entry name" value="HTH_TETR_1"/>
    <property type="match status" value="1"/>
</dbReference>
<evidence type="ECO:0000256" key="2">
    <source>
        <dbReference type="ARBA" id="ARBA00023125"/>
    </source>
</evidence>
<dbReference type="PROSITE" id="PS50977">
    <property type="entry name" value="HTH_TETR_2"/>
    <property type="match status" value="1"/>
</dbReference>
<dbReference type="GO" id="GO:0045892">
    <property type="term" value="P:negative regulation of DNA-templated transcription"/>
    <property type="evidence" value="ECO:0007669"/>
    <property type="project" value="UniProtKB-ARBA"/>
</dbReference>
<evidence type="ECO:0000259" key="5">
    <source>
        <dbReference type="PROSITE" id="PS50977"/>
    </source>
</evidence>
<dbReference type="AlphaFoldDB" id="A0A8J3I472"/>
<dbReference type="InterPro" id="IPR009057">
    <property type="entry name" value="Homeodomain-like_sf"/>
</dbReference>
<gene>
    <name evidence="6" type="ORF">KSX_47610</name>
</gene>
<dbReference type="PRINTS" id="PR00455">
    <property type="entry name" value="HTHTETR"/>
</dbReference>
<dbReference type="Gene3D" id="1.10.10.60">
    <property type="entry name" value="Homeodomain-like"/>
    <property type="match status" value="1"/>
</dbReference>
<sequence>MEREDLILQVAEDVLEEKGYYDTSMEEIATRVGIAKGTIYTHFSSKEELVASIFARDMNKFIQGIDKLLDSGQSPRSRLESLLNYFYDGLYSRRAKLLTSTFTGVDLKRLISSKNGSVHQMWDCIVSKVAKLIEEGKVAGEFRNDVSTQAMIFMILSIISPRVYDHVLIGDNFTAKELHQQLISLCFNGIISPEDK</sequence>
<dbReference type="InterPro" id="IPR023772">
    <property type="entry name" value="DNA-bd_HTH_TetR-type_CS"/>
</dbReference>
<dbReference type="FunFam" id="1.10.10.60:FF:000141">
    <property type="entry name" value="TetR family transcriptional regulator"/>
    <property type="match status" value="1"/>
</dbReference>
<keyword evidence="1" id="KW-0805">Transcription regulation</keyword>
<reference evidence="6" key="1">
    <citation type="submission" date="2020-10" db="EMBL/GenBank/DDBJ databases">
        <title>Taxonomic study of unclassified bacteria belonging to the class Ktedonobacteria.</title>
        <authorList>
            <person name="Yabe S."/>
            <person name="Wang C.M."/>
            <person name="Zheng Y."/>
            <person name="Sakai Y."/>
            <person name="Cavaletti L."/>
            <person name="Monciardini P."/>
            <person name="Donadio S."/>
        </authorList>
    </citation>
    <scope>NUCLEOTIDE SEQUENCE</scope>
    <source>
        <strain evidence="6">SOSP1-1</strain>
    </source>
</reference>
<dbReference type="SUPFAM" id="SSF48498">
    <property type="entry name" value="Tetracyclin repressor-like, C-terminal domain"/>
    <property type="match status" value="1"/>
</dbReference>
<dbReference type="Proteomes" id="UP000612362">
    <property type="component" value="Unassembled WGS sequence"/>
</dbReference>
<keyword evidence="7" id="KW-1185">Reference proteome</keyword>
<keyword evidence="3" id="KW-0804">Transcription</keyword>
<dbReference type="PANTHER" id="PTHR30055">
    <property type="entry name" value="HTH-TYPE TRANSCRIPTIONAL REGULATOR RUTR"/>
    <property type="match status" value="1"/>
</dbReference>
<dbReference type="EMBL" id="BNJF01000002">
    <property type="protein sequence ID" value="GHO46598.1"/>
    <property type="molecule type" value="Genomic_DNA"/>
</dbReference>
<organism evidence="6 7">
    <name type="scientific">Ktedonospora formicarum</name>
    <dbReference type="NCBI Taxonomy" id="2778364"/>
    <lineage>
        <taxon>Bacteria</taxon>
        <taxon>Bacillati</taxon>
        <taxon>Chloroflexota</taxon>
        <taxon>Ktedonobacteria</taxon>
        <taxon>Ktedonobacterales</taxon>
        <taxon>Ktedonobacteraceae</taxon>
        <taxon>Ktedonospora</taxon>
    </lineage>
</organism>
<evidence type="ECO:0000256" key="3">
    <source>
        <dbReference type="ARBA" id="ARBA00023163"/>
    </source>
</evidence>
<dbReference type="Pfam" id="PF08359">
    <property type="entry name" value="TetR_C_4"/>
    <property type="match status" value="1"/>
</dbReference>
<dbReference type="SUPFAM" id="SSF46689">
    <property type="entry name" value="Homeodomain-like"/>
    <property type="match status" value="1"/>
</dbReference>
<accession>A0A8J3I472</accession>
<dbReference type="Gene3D" id="1.10.357.10">
    <property type="entry name" value="Tetracycline Repressor, domain 2"/>
    <property type="match status" value="1"/>
</dbReference>